<sequence length="280" mass="30496">MSKRTRIATRVFILGMDGAGNWNEEASTPNMDRIIKQAGVMTQHAQTELPTISAQCWGSMLHGVTPDRHGVNNDIVAETPFPQNSPYPSFFRVAREADATMKLASFTAWVPINFGLVEDGLDIYKASANDEELTRLAIQYLREVDDIDIFYFAIDLPDAAGHRYGYCTAEHVESIGAADEMFGQVLNAIEARGWLEDSLILFVTDHGGGGAVATGHGSDHPMDQTIFWGCAGPGVNRSARLDGLTFKDTAAVVATALGLPIPAAWDARLPEDLFVREVIL</sequence>
<name>A0ABS8YDR3_9BACL</name>
<dbReference type="Pfam" id="PF01663">
    <property type="entry name" value="Phosphodiest"/>
    <property type="match status" value="1"/>
</dbReference>
<keyword evidence="2" id="KW-1185">Reference proteome</keyword>
<evidence type="ECO:0000313" key="1">
    <source>
        <dbReference type="EMBL" id="MCE5168625.1"/>
    </source>
</evidence>
<gene>
    <name evidence="1" type="ORF">LQV63_04770</name>
</gene>
<proteinExistence type="predicted"/>
<protein>
    <submittedName>
        <fullName evidence="1">Alkaline phosphatase family protein</fullName>
    </submittedName>
</protein>
<dbReference type="SUPFAM" id="SSF53649">
    <property type="entry name" value="Alkaline phosphatase-like"/>
    <property type="match status" value="1"/>
</dbReference>
<evidence type="ECO:0000313" key="2">
    <source>
        <dbReference type="Proteomes" id="UP001199916"/>
    </source>
</evidence>
<dbReference type="InterPro" id="IPR017850">
    <property type="entry name" value="Alkaline_phosphatase_core_sf"/>
</dbReference>
<dbReference type="PANTHER" id="PTHR10151">
    <property type="entry name" value="ECTONUCLEOTIDE PYROPHOSPHATASE/PHOSPHODIESTERASE"/>
    <property type="match status" value="1"/>
</dbReference>
<dbReference type="RefSeq" id="WP_233695844.1">
    <property type="nucleotide sequence ID" value="NZ_JAJNBZ010000002.1"/>
</dbReference>
<dbReference type="PANTHER" id="PTHR10151:SF120">
    <property type="entry name" value="BIS(5'-ADENOSYL)-TRIPHOSPHATASE"/>
    <property type="match status" value="1"/>
</dbReference>
<comment type="caution">
    <text evidence="1">The sequence shown here is derived from an EMBL/GenBank/DDBJ whole genome shotgun (WGS) entry which is preliminary data.</text>
</comment>
<organism evidence="1 2">
    <name type="scientific">Paenibacillus profundus</name>
    <dbReference type="NCBI Taxonomy" id="1173085"/>
    <lineage>
        <taxon>Bacteria</taxon>
        <taxon>Bacillati</taxon>
        <taxon>Bacillota</taxon>
        <taxon>Bacilli</taxon>
        <taxon>Bacillales</taxon>
        <taxon>Paenibacillaceae</taxon>
        <taxon>Paenibacillus</taxon>
    </lineage>
</organism>
<dbReference type="Proteomes" id="UP001199916">
    <property type="component" value="Unassembled WGS sequence"/>
</dbReference>
<dbReference type="Gene3D" id="3.40.720.10">
    <property type="entry name" value="Alkaline Phosphatase, subunit A"/>
    <property type="match status" value="1"/>
</dbReference>
<reference evidence="1 2" key="1">
    <citation type="submission" date="2021-11" db="EMBL/GenBank/DDBJ databases">
        <title>Draft genome sequence of Paenibacillus profundus YoMME, a new Gram-positive bacteria with exoelectrogenic properties.</title>
        <authorList>
            <person name="Hubenova Y."/>
            <person name="Hubenova E."/>
            <person name="Manasiev Y."/>
            <person name="Peykov S."/>
            <person name="Mitov M."/>
        </authorList>
    </citation>
    <scope>NUCLEOTIDE SEQUENCE [LARGE SCALE GENOMIC DNA]</scope>
    <source>
        <strain evidence="1 2">YoMME</strain>
    </source>
</reference>
<accession>A0ABS8YDR3</accession>
<dbReference type="InterPro" id="IPR002591">
    <property type="entry name" value="Phosphodiest/P_Trfase"/>
</dbReference>
<dbReference type="EMBL" id="JAJNBZ010000002">
    <property type="protein sequence ID" value="MCE5168625.1"/>
    <property type="molecule type" value="Genomic_DNA"/>
</dbReference>